<proteinExistence type="predicted"/>
<keyword evidence="1" id="KW-1133">Transmembrane helix</keyword>
<dbReference type="AlphaFoldDB" id="A0A0N5A4Q1"/>
<dbReference type="Proteomes" id="UP000038045">
    <property type="component" value="Unplaced"/>
</dbReference>
<sequence length="195" mass="21961">MTKLFDKNDSFYYAPEVFGLVHYRVAAILGAILGITSLISVIICFFTFQNSYGITGYWSSAFVLLIGVTFVITTLLMIYGIISESPKFIYPQMAILQIETIILILIAIFSIFSMSCGISVTNYIFSFILNVEKAEKYLGPIWPFNISAITFVGALACVWFQVIVKGAHEYLLDKKYFEALEGPGNVMELKHNRLK</sequence>
<keyword evidence="1" id="KW-0812">Transmembrane</keyword>
<reference evidence="3" key="1">
    <citation type="submission" date="2017-02" db="UniProtKB">
        <authorList>
            <consortium name="WormBaseParasite"/>
        </authorList>
    </citation>
    <scope>IDENTIFICATION</scope>
</reference>
<feature type="transmembrane region" description="Helical" evidence="1">
    <location>
        <begin position="60"/>
        <end position="82"/>
    </location>
</feature>
<organism evidence="2 3">
    <name type="scientific">Parastrongyloides trichosuri</name>
    <name type="common">Possum-specific nematode worm</name>
    <dbReference type="NCBI Taxonomy" id="131310"/>
    <lineage>
        <taxon>Eukaryota</taxon>
        <taxon>Metazoa</taxon>
        <taxon>Ecdysozoa</taxon>
        <taxon>Nematoda</taxon>
        <taxon>Chromadorea</taxon>
        <taxon>Rhabditida</taxon>
        <taxon>Tylenchina</taxon>
        <taxon>Panagrolaimomorpha</taxon>
        <taxon>Strongyloidoidea</taxon>
        <taxon>Strongyloididae</taxon>
        <taxon>Parastrongyloides</taxon>
    </lineage>
</organism>
<dbReference type="WBParaSite" id="PTRK_0001667900.1">
    <property type="protein sequence ID" value="PTRK_0001667900.1"/>
    <property type="gene ID" value="PTRK_0001667900"/>
</dbReference>
<evidence type="ECO:0000256" key="1">
    <source>
        <dbReference type="SAM" id="Phobius"/>
    </source>
</evidence>
<evidence type="ECO:0000313" key="2">
    <source>
        <dbReference type="Proteomes" id="UP000038045"/>
    </source>
</evidence>
<protein>
    <submittedName>
        <fullName evidence="3">MARVEL domain-containing protein</fullName>
    </submittedName>
</protein>
<name>A0A0N5A4Q1_PARTI</name>
<feature type="transmembrane region" description="Helical" evidence="1">
    <location>
        <begin position="141"/>
        <end position="164"/>
    </location>
</feature>
<feature type="transmembrane region" description="Helical" evidence="1">
    <location>
        <begin position="102"/>
        <end position="129"/>
    </location>
</feature>
<keyword evidence="1" id="KW-0472">Membrane</keyword>
<evidence type="ECO:0000313" key="3">
    <source>
        <dbReference type="WBParaSite" id="PTRK_0001667900.1"/>
    </source>
</evidence>
<feature type="transmembrane region" description="Helical" evidence="1">
    <location>
        <begin position="21"/>
        <end position="48"/>
    </location>
</feature>
<keyword evidence="2" id="KW-1185">Reference proteome</keyword>
<accession>A0A0N5A4Q1</accession>